<evidence type="ECO:0000256" key="1">
    <source>
        <dbReference type="SAM" id="MobiDB-lite"/>
    </source>
</evidence>
<dbReference type="EMBL" id="PYGR01000039">
    <property type="protein sequence ID" value="PTO34976.1"/>
    <property type="molecule type" value="Genomic_DNA"/>
</dbReference>
<feature type="compositionally biased region" description="Basic and acidic residues" evidence="1">
    <location>
        <begin position="200"/>
        <end position="210"/>
    </location>
</feature>
<comment type="caution">
    <text evidence="2">The sequence shown here is derived from an EMBL/GenBank/DDBJ whole genome shotgun (WGS) entry which is preliminary data.</text>
</comment>
<dbReference type="RefSeq" id="WP_108146108.1">
    <property type="nucleotide sequence ID" value="NZ_PYGR01000039.1"/>
</dbReference>
<dbReference type="Proteomes" id="UP000244022">
    <property type="component" value="Unassembled WGS sequence"/>
</dbReference>
<evidence type="ECO:0000313" key="3">
    <source>
        <dbReference type="Proteomes" id="UP000244022"/>
    </source>
</evidence>
<feature type="compositionally biased region" description="Basic and acidic residues" evidence="1">
    <location>
        <begin position="1"/>
        <end position="28"/>
    </location>
</feature>
<protein>
    <submittedName>
        <fullName evidence="2">Uncharacterized protein</fullName>
    </submittedName>
</protein>
<name>A0A2T5DBH0_ENTMU</name>
<evidence type="ECO:0000313" key="2">
    <source>
        <dbReference type="EMBL" id="PTO34976.1"/>
    </source>
</evidence>
<accession>A0A2T5DBH0</accession>
<dbReference type="AlphaFoldDB" id="A0A2T5DBH0"/>
<gene>
    <name evidence="2" type="ORF">C6N14_09695</name>
</gene>
<proteinExistence type="predicted"/>
<feature type="compositionally biased region" description="Basic and acidic residues" evidence="1">
    <location>
        <begin position="235"/>
        <end position="247"/>
    </location>
</feature>
<feature type="region of interest" description="Disordered" evidence="1">
    <location>
        <begin position="139"/>
        <end position="160"/>
    </location>
</feature>
<feature type="region of interest" description="Disordered" evidence="1">
    <location>
        <begin position="176"/>
        <end position="247"/>
    </location>
</feature>
<feature type="region of interest" description="Disordered" evidence="1">
    <location>
        <begin position="1"/>
        <end position="32"/>
    </location>
</feature>
<sequence>MNREETSGFKEQLSKKNSLSKEKSEQAERTSITTSLHANYHLEDSSMYSIESDSIYYSLEDSSIHSSQDYLIPRGQAKQADQVSGKQPGMMTRMWRNLLGGQFLNGTALNKVKLNKTIPLNNVQQFSKEGFGGGKLARSSVERAKKTDNSVTTSPQSTSKRRRILSYIAEKIQKIGRTTKRKETRIAEDHSFQKPQTSQKNEKQSTKRLNDLPTYFTRKIRSANEAAKTANNLFSKKEKAGISKERG</sequence>
<reference evidence="2 3" key="1">
    <citation type="submission" date="2018-03" db="EMBL/GenBank/DDBJ databases">
        <title>Draft genome sequences of four Enterococcus mundtii strains isolated from beef slaughterhouses in Kenya.</title>
        <authorList>
            <person name="Wambui J."/>
            <person name="Stevens M."/>
            <person name="Njage P."/>
            <person name="Stephan R."/>
            <person name="Tasara T."/>
        </authorList>
    </citation>
    <scope>NUCLEOTIDE SEQUENCE [LARGE SCALE GENOMIC DNA]</scope>
    <source>
        <strain evidence="2 3">H18-EM</strain>
    </source>
</reference>
<feature type="compositionally biased region" description="Polar residues" evidence="1">
    <location>
        <begin position="149"/>
        <end position="158"/>
    </location>
</feature>
<organism evidence="2 3">
    <name type="scientific">Enterococcus mundtii</name>
    <dbReference type="NCBI Taxonomy" id="53346"/>
    <lineage>
        <taxon>Bacteria</taxon>
        <taxon>Bacillati</taxon>
        <taxon>Bacillota</taxon>
        <taxon>Bacilli</taxon>
        <taxon>Lactobacillales</taxon>
        <taxon>Enterococcaceae</taxon>
        <taxon>Enterococcus</taxon>
    </lineage>
</organism>